<dbReference type="InterPro" id="IPR011701">
    <property type="entry name" value="MFS"/>
</dbReference>
<dbReference type="PANTHER" id="PTHR23508:SF3">
    <property type="entry name" value="SIALIC ACID TRANSPORTER NANT"/>
    <property type="match status" value="1"/>
</dbReference>
<feature type="transmembrane region" description="Helical" evidence="5">
    <location>
        <begin position="23"/>
        <end position="44"/>
    </location>
</feature>
<keyword evidence="4 5" id="KW-0472">Membrane</keyword>
<feature type="transmembrane region" description="Helical" evidence="5">
    <location>
        <begin position="171"/>
        <end position="191"/>
    </location>
</feature>
<feature type="transmembrane region" description="Helical" evidence="5">
    <location>
        <begin position="88"/>
        <end position="111"/>
    </location>
</feature>
<protein>
    <submittedName>
        <fullName evidence="7">SHS family sialic acid transporter-like MFS transporter</fullName>
    </submittedName>
</protein>
<feature type="transmembrane region" description="Helical" evidence="5">
    <location>
        <begin position="348"/>
        <end position="365"/>
    </location>
</feature>
<keyword evidence="3 5" id="KW-1133">Transmembrane helix</keyword>
<name>A0A542E035_9MICO</name>
<feature type="transmembrane region" description="Helical" evidence="5">
    <location>
        <begin position="279"/>
        <end position="297"/>
    </location>
</feature>
<evidence type="ECO:0000256" key="4">
    <source>
        <dbReference type="ARBA" id="ARBA00023136"/>
    </source>
</evidence>
<dbReference type="Gene3D" id="1.20.1250.20">
    <property type="entry name" value="MFS general substrate transporter like domains"/>
    <property type="match status" value="2"/>
</dbReference>
<comment type="caution">
    <text evidence="7">The sequence shown here is derived from an EMBL/GenBank/DDBJ whole genome shotgun (WGS) entry which is preliminary data.</text>
</comment>
<dbReference type="InterPro" id="IPR036259">
    <property type="entry name" value="MFS_trans_sf"/>
</dbReference>
<accession>A0A542E035</accession>
<evidence type="ECO:0000256" key="2">
    <source>
        <dbReference type="ARBA" id="ARBA00022692"/>
    </source>
</evidence>
<dbReference type="InterPro" id="IPR020846">
    <property type="entry name" value="MFS_dom"/>
</dbReference>
<comment type="subcellular location">
    <subcellularLocation>
        <location evidence="1">Cell membrane</location>
        <topology evidence="1">Multi-pass membrane protein</topology>
    </subcellularLocation>
</comment>
<evidence type="ECO:0000256" key="5">
    <source>
        <dbReference type="SAM" id="Phobius"/>
    </source>
</evidence>
<keyword evidence="8" id="KW-1185">Reference proteome</keyword>
<proteinExistence type="predicted"/>
<feature type="transmembrane region" description="Helical" evidence="5">
    <location>
        <begin position="413"/>
        <end position="432"/>
    </location>
</feature>
<feature type="transmembrane region" description="Helical" evidence="5">
    <location>
        <begin position="253"/>
        <end position="272"/>
    </location>
</feature>
<dbReference type="OrthoDB" id="9787026at2"/>
<feature type="transmembrane region" description="Helical" evidence="5">
    <location>
        <begin position="228"/>
        <end position="247"/>
    </location>
</feature>
<dbReference type="EMBL" id="VFMN01000001">
    <property type="protein sequence ID" value="TQJ08649.1"/>
    <property type="molecule type" value="Genomic_DNA"/>
</dbReference>
<gene>
    <name evidence="7" type="ORF">FB458_1740</name>
</gene>
<evidence type="ECO:0000259" key="6">
    <source>
        <dbReference type="PROSITE" id="PS50850"/>
    </source>
</evidence>
<dbReference type="Proteomes" id="UP000317893">
    <property type="component" value="Unassembled WGS sequence"/>
</dbReference>
<evidence type="ECO:0000313" key="8">
    <source>
        <dbReference type="Proteomes" id="UP000317893"/>
    </source>
</evidence>
<sequence length="487" mass="51615">MSQPATTADPWYRQVSPTQWRSFAAAWLGYLLDGFDFVIITLVLTEVSTEFGLSKVLGATLVSAAFISRWFGGLALGAFGDRFGRRDAMVASIVLFSVGSVLCAVSPAYWVLFLARVLIGLGMAGEYGSSSTYVIESWPAHLRNKASGFLISGFSVGAVLSAQAYRFIVPAFGWRALFAVGLVPIAVALWLRRTLPESEDWARAAEERRAGGPRATDMFSVLYRGPRGLLNVAATVAAFVALLLIFTPIVGSGWVKAALAVVVAAVFVAFMVQFEGPRWPTGVTIMVTVFTAFLYSWPIQSLLPTYLKSDLGLDPGAVADVLFFSGFGAAVGCIVAGFTGDRWGTRRAYWVSLVVSEVLIFPVFLVGGHNFVVLGALLFLQQVFGQGISGLLPKWIGGYFSVDKRAAGLGYSYNVGALGGAVAPVLGAGLAGSMSLGTALAVLSFGLTAVVIVLVGINAPLRAQRLVRPAAVRESDATDRVPEPASV</sequence>
<feature type="transmembrane region" description="Helical" evidence="5">
    <location>
        <begin position="317"/>
        <end position="336"/>
    </location>
</feature>
<reference evidence="7 8" key="1">
    <citation type="submission" date="2019-06" db="EMBL/GenBank/DDBJ databases">
        <title>Sequencing the genomes of 1000 actinobacteria strains.</title>
        <authorList>
            <person name="Klenk H.-P."/>
        </authorList>
    </citation>
    <scope>NUCLEOTIDE SEQUENCE [LARGE SCALE GENOMIC DNA]</scope>
    <source>
        <strain evidence="7 8">DSM 18607</strain>
    </source>
</reference>
<feature type="transmembrane region" description="Helical" evidence="5">
    <location>
        <begin position="438"/>
        <end position="459"/>
    </location>
</feature>
<evidence type="ECO:0000256" key="1">
    <source>
        <dbReference type="ARBA" id="ARBA00004651"/>
    </source>
</evidence>
<keyword evidence="2 5" id="KW-0812">Transmembrane</keyword>
<evidence type="ECO:0000313" key="7">
    <source>
        <dbReference type="EMBL" id="TQJ08649.1"/>
    </source>
</evidence>
<dbReference type="PANTHER" id="PTHR23508">
    <property type="entry name" value="CARBOXYLIC ACID TRANSPORTER PROTEIN HOMOLOG"/>
    <property type="match status" value="1"/>
</dbReference>
<dbReference type="GO" id="GO:0005886">
    <property type="term" value="C:plasma membrane"/>
    <property type="evidence" value="ECO:0007669"/>
    <property type="project" value="UniProtKB-SubCell"/>
</dbReference>
<dbReference type="CDD" id="cd17316">
    <property type="entry name" value="MFS_SV2_like"/>
    <property type="match status" value="1"/>
</dbReference>
<dbReference type="Pfam" id="PF07690">
    <property type="entry name" value="MFS_1"/>
    <property type="match status" value="1"/>
</dbReference>
<dbReference type="PROSITE" id="PS50850">
    <property type="entry name" value="MFS"/>
    <property type="match status" value="1"/>
</dbReference>
<dbReference type="SUPFAM" id="SSF103473">
    <property type="entry name" value="MFS general substrate transporter"/>
    <property type="match status" value="1"/>
</dbReference>
<feature type="domain" description="Major facilitator superfamily (MFS) profile" evidence="6">
    <location>
        <begin position="22"/>
        <end position="464"/>
    </location>
</feature>
<feature type="transmembrane region" description="Helical" evidence="5">
    <location>
        <begin position="56"/>
        <end position="76"/>
    </location>
</feature>
<dbReference type="GO" id="GO:0046943">
    <property type="term" value="F:carboxylic acid transmembrane transporter activity"/>
    <property type="evidence" value="ECO:0007669"/>
    <property type="project" value="TreeGrafter"/>
</dbReference>
<evidence type="ECO:0000256" key="3">
    <source>
        <dbReference type="ARBA" id="ARBA00022989"/>
    </source>
</evidence>
<organism evidence="7 8">
    <name type="scientific">Lapillicoccus jejuensis</name>
    <dbReference type="NCBI Taxonomy" id="402171"/>
    <lineage>
        <taxon>Bacteria</taxon>
        <taxon>Bacillati</taxon>
        <taxon>Actinomycetota</taxon>
        <taxon>Actinomycetes</taxon>
        <taxon>Micrococcales</taxon>
        <taxon>Intrasporangiaceae</taxon>
        <taxon>Lapillicoccus</taxon>
    </lineage>
</organism>
<dbReference type="NCBIfam" id="NF003024">
    <property type="entry name" value="PRK03893.1"/>
    <property type="match status" value="1"/>
</dbReference>
<dbReference type="RefSeq" id="WP_141848140.1">
    <property type="nucleotide sequence ID" value="NZ_BAAAPR010000004.1"/>
</dbReference>
<dbReference type="AlphaFoldDB" id="A0A542E035"/>